<keyword evidence="7" id="KW-1185">Reference proteome</keyword>
<evidence type="ECO:0000256" key="2">
    <source>
        <dbReference type="ARBA" id="ARBA00022603"/>
    </source>
</evidence>
<protein>
    <submittedName>
        <fullName evidence="6">Fibrillarin</fullName>
    </submittedName>
</protein>
<organism evidence="6 7">
    <name type="scientific">Panicum miliaceum</name>
    <name type="common">Proso millet</name>
    <name type="synonym">Broomcorn millet</name>
    <dbReference type="NCBI Taxonomy" id="4540"/>
    <lineage>
        <taxon>Eukaryota</taxon>
        <taxon>Viridiplantae</taxon>
        <taxon>Streptophyta</taxon>
        <taxon>Embryophyta</taxon>
        <taxon>Tracheophyta</taxon>
        <taxon>Spermatophyta</taxon>
        <taxon>Magnoliopsida</taxon>
        <taxon>Liliopsida</taxon>
        <taxon>Poales</taxon>
        <taxon>Poaceae</taxon>
        <taxon>PACMAD clade</taxon>
        <taxon>Panicoideae</taxon>
        <taxon>Panicodae</taxon>
        <taxon>Paniceae</taxon>
        <taxon>Panicinae</taxon>
        <taxon>Panicum</taxon>
        <taxon>Panicum sect. Panicum</taxon>
    </lineage>
</organism>
<dbReference type="GO" id="GO:0003723">
    <property type="term" value="F:RNA binding"/>
    <property type="evidence" value="ECO:0007669"/>
    <property type="project" value="UniProtKB-KW"/>
</dbReference>
<dbReference type="GO" id="GO:0032040">
    <property type="term" value="C:small-subunit processome"/>
    <property type="evidence" value="ECO:0007669"/>
    <property type="project" value="TreeGrafter"/>
</dbReference>
<gene>
    <name evidence="6" type="ORF">C2845_PM10G20430</name>
</gene>
<dbReference type="EMBL" id="PQIB02000018">
    <property type="protein sequence ID" value="RLM55677.1"/>
    <property type="molecule type" value="Genomic_DNA"/>
</dbReference>
<feature type="compositionally biased region" description="Basic and acidic residues" evidence="5">
    <location>
        <begin position="33"/>
        <end position="51"/>
    </location>
</feature>
<evidence type="ECO:0000256" key="3">
    <source>
        <dbReference type="ARBA" id="ARBA00022679"/>
    </source>
</evidence>
<dbReference type="SMART" id="SM01206">
    <property type="entry name" value="Fibrillarin"/>
    <property type="match status" value="1"/>
</dbReference>
<dbReference type="GO" id="GO:0000494">
    <property type="term" value="P:box C/D sno(s)RNA 3'-end processing"/>
    <property type="evidence" value="ECO:0007669"/>
    <property type="project" value="TreeGrafter"/>
</dbReference>
<sequence length="214" mass="23039">MVFKFERRGGRVGGRGDGGGRGFGGGGGNGGDRGGRRGGGRDGPGRADTRGRRPGGRTPVGGMKGGSKVVVEPHRHSGVFISRAKEDALCTRNMCPGESKEDSTKVEYRVWNAFRSKLAVAVLGGVDNIWICHDAPCKDDVNGTYDQANCIDCTQPAEAVFASEVEKLKLEEQVTLEPFERADDADAQGAKAVFIRKFELNHELAMQFTGRHWS</sequence>
<feature type="compositionally biased region" description="Gly residues" evidence="5">
    <location>
        <begin position="11"/>
        <end position="32"/>
    </location>
</feature>
<dbReference type="Gene3D" id="3.30.200.20">
    <property type="entry name" value="Phosphorylase Kinase, domain 1"/>
    <property type="match status" value="1"/>
</dbReference>
<reference evidence="7" key="1">
    <citation type="journal article" date="2019" name="Nat. Commun.">
        <title>The genome of broomcorn millet.</title>
        <authorList>
            <person name="Zou C."/>
            <person name="Miki D."/>
            <person name="Li D."/>
            <person name="Tang Q."/>
            <person name="Xiao L."/>
            <person name="Rajput S."/>
            <person name="Deng P."/>
            <person name="Jia W."/>
            <person name="Huang R."/>
            <person name="Zhang M."/>
            <person name="Sun Y."/>
            <person name="Hu J."/>
            <person name="Fu X."/>
            <person name="Schnable P.S."/>
            <person name="Li F."/>
            <person name="Zhang H."/>
            <person name="Feng B."/>
            <person name="Zhu X."/>
            <person name="Liu R."/>
            <person name="Schnable J.C."/>
            <person name="Zhu J.-K."/>
            <person name="Zhang H."/>
        </authorList>
    </citation>
    <scope>NUCLEOTIDE SEQUENCE [LARGE SCALE GENOMIC DNA]</scope>
</reference>
<evidence type="ECO:0000313" key="6">
    <source>
        <dbReference type="EMBL" id="RLM55677.1"/>
    </source>
</evidence>
<comment type="caution">
    <text evidence="6">The sequence shown here is derived from an EMBL/GenBank/DDBJ whole genome shotgun (WGS) entry which is preliminary data.</text>
</comment>
<evidence type="ECO:0000313" key="7">
    <source>
        <dbReference type="Proteomes" id="UP000275267"/>
    </source>
</evidence>
<keyword evidence="1" id="KW-0698">rRNA processing</keyword>
<dbReference type="GO" id="GO:1990259">
    <property type="term" value="F:histone H2AQ104 methyltransferase activity"/>
    <property type="evidence" value="ECO:0007669"/>
    <property type="project" value="TreeGrafter"/>
</dbReference>
<dbReference type="InterPro" id="IPR000692">
    <property type="entry name" value="Fibrillarin"/>
</dbReference>
<dbReference type="AlphaFoldDB" id="A0A3L6PDN7"/>
<keyword evidence="4" id="KW-0694">RNA-binding</keyword>
<dbReference type="GO" id="GO:0031428">
    <property type="term" value="C:box C/D methylation guide snoRNP complex"/>
    <property type="evidence" value="ECO:0007669"/>
    <property type="project" value="TreeGrafter"/>
</dbReference>
<proteinExistence type="predicted"/>
<evidence type="ECO:0000256" key="5">
    <source>
        <dbReference type="SAM" id="MobiDB-lite"/>
    </source>
</evidence>
<evidence type="ECO:0000256" key="1">
    <source>
        <dbReference type="ARBA" id="ARBA00022552"/>
    </source>
</evidence>
<keyword evidence="2" id="KW-0489">Methyltransferase</keyword>
<dbReference type="STRING" id="4540.A0A3L6PDN7"/>
<dbReference type="GO" id="GO:0008649">
    <property type="term" value="F:rRNA methyltransferase activity"/>
    <property type="evidence" value="ECO:0007669"/>
    <property type="project" value="TreeGrafter"/>
</dbReference>
<dbReference type="PANTHER" id="PTHR10335:SF0">
    <property type="entry name" value="RRNA 2'-O-METHYLTRANSFERASE FIBRILLARIN 1-RELATED"/>
    <property type="match status" value="1"/>
</dbReference>
<dbReference type="PANTHER" id="PTHR10335">
    <property type="entry name" value="RRNA 2-O-METHYLTRANSFERASE FIBRILLARIN"/>
    <property type="match status" value="1"/>
</dbReference>
<name>A0A3L6PDN7_PANMI</name>
<dbReference type="Pfam" id="PF01269">
    <property type="entry name" value="Fibrillarin"/>
    <property type="match status" value="1"/>
</dbReference>
<dbReference type="OrthoDB" id="1859733at2759"/>
<feature type="region of interest" description="Disordered" evidence="5">
    <location>
        <begin position="1"/>
        <end position="69"/>
    </location>
</feature>
<dbReference type="Proteomes" id="UP000275267">
    <property type="component" value="Unassembled WGS sequence"/>
</dbReference>
<accession>A0A3L6PDN7</accession>
<keyword evidence="3" id="KW-0808">Transferase</keyword>
<evidence type="ECO:0000256" key="4">
    <source>
        <dbReference type="ARBA" id="ARBA00022884"/>
    </source>
</evidence>